<comment type="caution">
    <text evidence="3">The sequence shown here is derived from an EMBL/GenBank/DDBJ whole genome shotgun (WGS) entry which is preliminary data.</text>
</comment>
<name>A0A508TWQ4_9BRAD</name>
<dbReference type="AlphaFoldDB" id="A0A508TWQ4"/>
<dbReference type="SUPFAM" id="SSF56672">
    <property type="entry name" value="DNA/RNA polymerases"/>
    <property type="match status" value="1"/>
</dbReference>
<dbReference type="InterPro" id="IPR051083">
    <property type="entry name" value="GrpII_Intron_Splice-Mob/Def"/>
</dbReference>
<keyword evidence="4" id="KW-1185">Reference proteome</keyword>
<dbReference type="NCBIfam" id="TIGR04416">
    <property type="entry name" value="group_II_RT_mat"/>
    <property type="match status" value="1"/>
</dbReference>
<dbReference type="InterPro" id="IPR000477">
    <property type="entry name" value="RT_dom"/>
</dbReference>
<proteinExistence type="inferred from homology"/>
<dbReference type="PANTHER" id="PTHR34047:SF8">
    <property type="entry name" value="PROTEIN YKFC"/>
    <property type="match status" value="1"/>
</dbReference>
<gene>
    <name evidence="3" type="primary">ltrA_2</name>
    <name evidence="3" type="ORF">CI1B_74330</name>
</gene>
<evidence type="ECO:0000313" key="3">
    <source>
        <dbReference type="EMBL" id="VIO78760.1"/>
    </source>
</evidence>
<dbReference type="Pfam" id="PF00078">
    <property type="entry name" value="RVT_1"/>
    <property type="match status" value="1"/>
</dbReference>
<dbReference type="EMBL" id="CAADFC020000031">
    <property type="protein sequence ID" value="VIO78760.1"/>
    <property type="molecule type" value="Genomic_DNA"/>
</dbReference>
<comment type="similarity">
    <text evidence="1">Belongs to the bacterial reverse transcriptase family.</text>
</comment>
<dbReference type="CDD" id="cd01651">
    <property type="entry name" value="RT_G2_intron"/>
    <property type="match status" value="1"/>
</dbReference>
<accession>A0A508TWQ4</accession>
<organism evidence="3 4">
    <name type="scientific">Bradyrhizobium ivorense</name>
    <dbReference type="NCBI Taxonomy" id="2511166"/>
    <lineage>
        <taxon>Bacteria</taxon>
        <taxon>Pseudomonadati</taxon>
        <taxon>Pseudomonadota</taxon>
        <taxon>Alphaproteobacteria</taxon>
        <taxon>Hyphomicrobiales</taxon>
        <taxon>Nitrobacteraceae</taxon>
        <taxon>Bradyrhizobium</taxon>
    </lineage>
</organism>
<evidence type="ECO:0000256" key="1">
    <source>
        <dbReference type="ARBA" id="ARBA00034120"/>
    </source>
</evidence>
<dbReference type="PANTHER" id="PTHR34047">
    <property type="entry name" value="NUCLEAR INTRON MATURASE 1, MITOCHONDRIAL-RELATED"/>
    <property type="match status" value="1"/>
</dbReference>
<sequence>MEGRDQPEGSLREEARVRTQSRVTLPLNLKRVNAAAEQAAQTRFTALLHHVDEDALLRAFRRQKRQASAGVDGVTVAKYEERLTDNLRDLCARVHSGRYRPQPVRRVYIPKADGGKRPLGVPALEDKIVQSAVAEVLSAVYEADFLGFSYGFRPGRNPHMALDALHTAIMSQHVNWVLNADIRSFFDSVDHEWLLRMLAHRIADPRILRLIGLWLRAGVLESGEKQETDRGTLLANIFLHYILDLWTHQWRRRRARGRIVIVRYADDFVMGFESKADAQEMLLALKARLASFGLTLHEDKTRLIEFGRFAAVSRQRRGERRPETFAFLGFTHYCGRTRDGRFIVKHKTEGKRLTRKLTALRQEAWRLMHAPLATQHERFAAVLRGHYGYYGRPHNYPALNGFYREVRRTWLRCLRRRSQKSRRMGWPEFEALTARFRLPTPRITRTWAQARI</sequence>
<dbReference type="InterPro" id="IPR043502">
    <property type="entry name" value="DNA/RNA_pol_sf"/>
</dbReference>
<evidence type="ECO:0000259" key="2">
    <source>
        <dbReference type="PROSITE" id="PS50878"/>
    </source>
</evidence>
<dbReference type="Proteomes" id="UP000328092">
    <property type="component" value="Unassembled WGS sequence"/>
</dbReference>
<dbReference type="InterPro" id="IPR030931">
    <property type="entry name" value="Group_II_RT_mat"/>
</dbReference>
<dbReference type="PROSITE" id="PS50878">
    <property type="entry name" value="RT_POL"/>
    <property type="match status" value="1"/>
</dbReference>
<reference evidence="3" key="1">
    <citation type="submission" date="2019-02" db="EMBL/GenBank/DDBJ databases">
        <authorList>
            <person name="Pothier F.J."/>
        </authorList>
    </citation>
    <scope>NUCLEOTIDE SEQUENCE</scope>
    <source>
        <strain evidence="3">CI-1B</strain>
    </source>
</reference>
<feature type="domain" description="Reverse transcriptase" evidence="2">
    <location>
        <begin position="90"/>
        <end position="332"/>
    </location>
</feature>
<protein>
    <submittedName>
        <fullName evidence="3">Group II intron-encoded protein LtrA</fullName>
    </submittedName>
</protein>
<evidence type="ECO:0000313" key="4">
    <source>
        <dbReference type="Proteomes" id="UP000328092"/>
    </source>
</evidence>